<organism evidence="4 5">
    <name type="scientific">Clostridium polyendosporum</name>
    <dbReference type="NCBI Taxonomy" id="69208"/>
    <lineage>
        <taxon>Bacteria</taxon>
        <taxon>Bacillati</taxon>
        <taxon>Bacillota</taxon>
        <taxon>Clostridia</taxon>
        <taxon>Eubacteriales</taxon>
        <taxon>Clostridiaceae</taxon>
        <taxon>Clostridium</taxon>
    </lineage>
</organism>
<dbReference type="AlphaFoldDB" id="A0A919VHF9"/>
<feature type="domain" description="Glycosyl transferase family 1" evidence="2">
    <location>
        <begin position="193"/>
        <end position="348"/>
    </location>
</feature>
<comment type="caution">
    <text evidence="4">The sequence shown here is derived from an EMBL/GenBank/DDBJ whole genome shotgun (WGS) entry which is preliminary data.</text>
</comment>
<evidence type="ECO:0000259" key="3">
    <source>
        <dbReference type="Pfam" id="PF13439"/>
    </source>
</evidence>
<dbReference type="GO" id="GO:0009103">
    <property type="term" value="P:lipopolysaccharide biosynthetic process"/>
    <property type="evidence" value="ECO:0007669"/>
    <property type="project" value="TreeGrafter"/>
</dbReference>
<dbReference type="EMBL" id="BOPZ01000020">
    <property type="protein sequence ID" value="GIM29641.1"/>
    <property type="molecule type" value="Genomic_DNA"/>
</dbReference>
<gene>
    <name evidence="4" type="ORF">CPJCM30710_23070</name>
</gene>
<keyword evidence="1" id="KW-0808">Transferase</keyword>
<name>A0A919VHF9_9CLOT</name>
<dbReference type="GO" id="GO:0016757">
    <property type="term" value="F:glycosyltransferase activity"/>
    <property type="evidence" value="ECO:0007669"/>
    <property type="project" value="UniProtKB-KW"/>
</dbReference>
<dbReference type="InterPro" id="IPR028098">
    <property type="entry name" value="Glyco_trans_4-like_N"/>
</dbReference>
<sequence length="382" mass="43702">MKIAIDARGINWYKGTGIGTYTYNVLKKLLQFNDNNEYSLFWSGGNFQEFKRRNTNIIMASKKHQRFFESIYFPNYIDCYNVDIYHVPQNGIGISNGLNCKKIVTIHDLIPYILPETVGKGYLKKFLEEMPKIIECSDGIITVSEQSKNDILKFFPCYDKEKIYVTPLAADVQFNPIDKKQCKNTVNERYKFNTPYILYIGGFSARKNVRGLIEAFHKIQKDLKKVISLVIVGSLRDEGEKIYNLVKELNLLDKIIFTGFAEDQFLPTLYSGCEVFVYPSFYEGFGLPPLEAMSCKAPVITSNTTSIPEVVGDAGLLINPHNKDELSCALLKVLNDEDFKENLREKGYLRSQHFSWQNTAINTLMAYQSVNENLTLSPKVVI</sequence>
<keyword evidence="5" id="KW-1185">Reference proteome</keyword>
<accession>A0A919VHF9</accession>
<dbReference type="RefSeq" id="WP_212904334.1">
    <property type="nucleotide sequence ID" value="NZ_BOPZ01000020.1"/>
</dbReference>
<dbReference type="Gene3D" id="3.40.50.2000">
    <property type="entry name" value="Glycogen Phosphorylase B"/>
    <property type="match status" value="2"/>
</dbReference>
<evidence type="ECO:0000259" key="2">
    <source>
        <dbReference type="Pfam" id="PF00534"/>
    </source>
</evidence>
<dbReference type="InterPro" id="IPR001296">
    <property type="entry name" value="Glyco_trans_1"/>
</dbReference>
<dbReference type="Pfam" id="PF00534">
    <property type="entry name" value="Glycos_transf_1"/>
    <property type="match status" value="1"/>
</dbReference>
<evidence type="ECO:0000313" key="4">
    <source>
        <dbReference type="EMBL" id="GIM29641.1"/>
    </source>
</evidence>
<dbReference type="FunFam" id="3.40.50.2000:FF:000119">
    <property type="entry name" value="Glycosyl transferase group 1"/>
    <property type="match status" value="1"/>
</dbReference>
<protein>
    <submittedName>
        <fullName evidence="4">Mannosyltransferase</fullName>
    </submittedName>
</protein>
<reference evidence="4" key="1">
    <citation type="submission" date="2021-03" db="EMBL/GenBank/DDBJ databases">
        <title>Taxonomic study of Clostridium polyendosporum from meadow-gley soil under rice.</title>
        <authorList>
            <person name="Kobayashi H."/>
            <person name="Tanizawa Y."/>
            <person name="Yagura M."/>
        </authorList>
    </citation>
    <scope>NUCLEOTIDE SEQUENCE</scope>
    <source>
        <strain evidence="4">JCM 30710</strain>
    </source>
</reference>
<evidence type="ECO:0000256" key="1">
    <source>
        <dbReference type="ARBA" id="ARBA00022679"/>
    </source>
</evidence>
<dbReference type="PANTHER" id="PTHR46401:SF2">
    <property type="entry name" value="GLYCOSYLTRANSFERASE WBBK-RELATED"/>
    <property type="match status" value="1"/>
</dbReference>
<keyword evidence="4" id="KW-0328">Glycosyltransferase</keyword>
<dbReference type="Proteomes" id="UP000679179">
    <property type="component" value="Unassembled WGS sequence"/>
</dbReference>
<feature type="domain" description="Glycosyltransferase subfamily 4-like N-terminal" evidence="3">
    <location>
        <begin position="17"/>
        <end position="173"/>
    </location>
</feature>
<proteinExistence type="predicted"/>
<dbReference type="CDD" id="cd03809">
    <property type="entry name" value="GT4_MtfB-like"/>
    <property type="match status" value="1"/>
</dbReference>
<dbReference type="PANTHER" id="PTHR46401">
    <property type="entry name" value="GLYCOSYLTRANSFERASE WBBK-RELATED"/>
    <property type="match status" value="1"/>
</dbReference>
<evidence type="ECO:0000313" key="5">
    <source>
        <dbReference type="Proteomes" id="UP000679179"/>
    </source>
</evidence>
<dbReference type="Pfam" id="PF13439">
    <property type="entry name" value="Glyco_transf_4"/>
    <property type="match status" value="1"/>
</dbReference>
<dbReference type="SUPFAM" id="SSF53756">
    <property type="entry name" value="UDP-Glycosyltransferase/glycogen phosphorylase"/>
    <property type="match status" value="1"/>
</dbReference>